<proteinExistence type="inferred from homology"/>
<reference evidence="3 4" key="1">
    <citation type="submission" date="2023-05" db="EMBL/GenBank/DDBJ databases">
        <title>Metabolic capabilities are highly conserved among human nasal-associated Corynebacterium species in pangenomic analyses.</title>
        <authorList>
            <person name="Tran T.H."/>
            <person name="Roberts A.Q."/>
            <person name="Escapa I.F."/>
            <person name="Gao W."/>
            <person name="Conlan S."/>
            <person name="Kong H."/>
            <person name="Segre J.A."/>
            <person name="Kelly M.S."/>
            <person name="Lemon K.P."/>
        </authorList>
    </citation>
    <scope>NUCLEOTIDE SEQUENCE [LARGE SCALE GENOMIC DNA]</scope>
    <source>
        <strain evidence="3 4">KPL3772</strain>
    </source>
</reference>
<evidence type="ECO:0000256" key="2">
    <source>
        <dbReference type="ARBA" id="ARBA00023002"/>
    </source>
</evidence>
<gene>
    <name evidence="3" type="ORF">QPX23_03320</name>
</gene>
<dbReference type="PANTHER" id="PTHR42760:SF115">
    <property type="entry name" value="3-OXOACYL-[ACYL-CARRIER-PROTEIN] REDUCTASE FABG"/>
    <property type="match status" value="1"/>
</dbReference>
<organism evidence="3 4">
    <name type="scientific">Corynebacterium pseudodiphtheriticum</name>
    <dbReference type="NCBI Taxonomy" id="37637"/>
    <lineage>
        <taxon>Bacteria</taxon>
        <taxon>Bacillati</taxon>
        <taxon>Actinomycetota</taxon>
        <taxon>Actinomycetes</taxon>
        <taxon>Mycobacteriales</taxon>
        <taxon>Corynebacteriaceae</taxon>
        <taxon>Corynebacterium</taxon>
    </lineage>
</organism>
<accession>A0ABT7FUU2</accession>
<keyword evidence="4" id="KW-1185">Reference proteome</keyword>
<dbReference type="PRINTS" id="PR00081">
    <property type="entry name" value="GDHRDH"/>
</dbReference>
<evidence type="ECO:0000313" key="4">
    <source>
        <dbReference type="Proteomes" id="UP001239759"/>
    </source>
</evidence>
<dbReference type="RefSeq" id="WP_284587639.1">
    <property type="nucleotide sequence ID" value="NZ_JASNUQ010000004.1"/>
</dbReference>
<dbReference type="EMBL" id="JASNUQ010000004">
    <property type="protein sequence ID" value="MDK4289764.1"/>
    <property type="molecule type" value="Genomic_DNA"/>
</dbReference>
<protein>
    <submittedName>
        <fullName evidence="3">SDR family oxidoreductase</fullName>
    </submittedName>
</protein>
<dbReference type="Proteomes" id="UP001239759">
    <property type="component" value="Unassembled WGS sequence"/>
</dbReference>
<comment type="caution">
    <text evidence="3">The sequence shown here is derived from an EMBL/GenBank/DDBJ whole genome shotgun (WGS) entry which is preliminary data.</text>
</comment>
<name>A0ABT7FUU2_9CORY</name>
<dbReference type="Gene3D" id="3.40.50.720">
    <property type="entry name" value="NAD(P)-binding Rossmann-like Domain"/>
    <property type="match status" value="1"/>
</dbReference>
<sequence length="240" mass="25322">MHAVITGATGGIGRACATLFRSQNYAVSSWDLPEVDVTDPATLNRALATAINAHGPVNCLVHCAGVLHPDTPLNSSATIREHLEVNVIGLVNTANAVARHMLEQPADFRRQANLVIVSSNAAAVPRLTMASYAASKAAATSFAKSLALELAPHHIRCNIVSPGSTDTAMLRSMWSENSSPDDNFSAIIAGSPEQFRLGIPLQKVATDKEIAQACYFLSSPAASHITMHDLRIDGGATLDC</sequence>
<dbReference type="PANTHER" id="PTHR42760">
    <property type="entry name" value="SHORT-CHAIN DEHYDROGENASES/REDUCTASES FAMILY MEMBER"/>
    <property type="match status" value="1"/>
</dbReference>
<dbReference type="Pfam" id="PF13561">
    <property type="entry name" value="adh_short_C2"/>
    <property type="match status" value="1"/>
</dbReference>
<dbReference type="InterPro" id="IPR036291">
    <property type="entry name" value="NAD(P)-bd_dom_sf"/>
</dbReference>
<dbReference type="InterPro" id="IPR020904">
    <property type="entry name" value="Sc_DH/Rdtase_CS"/>
</dbReference>
<dbReference type="PRINTS" id="PR00080">
    <property type="entry name" value="SDRFAMILY"/>
</dbReference>
<dbReference type="PROSITE" id="PS00061">
    <property type="entry name" value="ADH_SHORT"/>
    <property type="match status" value="1"/>
</dbReference>
<dbReference type="InterPro" id="IPR002347">
    <property type="entry name" value="SDR_fam"/>
</dbReference>
<dbReference type="SUPFAM" id="SSF51735">
    <property type="entry name" value="NAD(P)-binding Rossmann-fold domains"/>
    <property type="match status" value="1"/>
</dbReference>
<evidence type="ECO:0000256" key="1">
    <source>
        <dbReference type="ARBA" id="ARBA00006484"/>
    </source>
</evidence>
<evidence type="ECO:0000313" key="3">
    <source>
        <dbReference type="EMBL" id="MDK4289764.1"/>
    </source>
</evidence>
<comment type="similarity">
    <text evidence="1">Belongs to the short-chain dehydrogenases/reductases (SDR) family.</text>
</comment>
<keyword evidence="2" id="KW-0560">Oxidoreductase</keyword>